<dbReference type="InterPro" id="IPR027417">
    <property type="entry name" value="P-loop_NTPase"/>
</dbReference>
<dbReference type="InterPro" id="IPR003395">
    <property type="entry name" value="RecF/RecN/SMC_N"/>
</dbReference>
<dbReference type="GO" id="GO:0030261">
    <property type="term" value="P:chromosome condensation"/>
    <property type="evidence" value="ECO:0007669"/>
    <property type="project" value="UniProtKB-KW"/>
</dbReference>
<comment type="subcellular location">
    <subcellularLocation>
        <location evidence="1 11">Nucleus</location>
    </subcellularLocation>
</comment>
<dbReference type="Pfam" id="PF06470">
    <property type="entry name" value="SMC_hinge"/>
    <property type="match status" value="1"/>
</dbReference>
<dbReference type="SUPFAM" id="SSF75553">
    <property type="entry name" value="Smc hinge domain"/>
    <property type="match status" value="1"/>
</dbReference>
<dbReference type="GO" id="GO:0016887">
    <property type="term" value="F:ATP hydrolysis activity"/>
    <property type="evidence" value="ECO:0007669"/>
    <property type="project" value="InterPro"/>
</dbReference>
<evidence type="ECO:0000256" key="1">
    <source>
        <dbReference type="ARBA" id="ARBA00004123"/>
    </source>
</evidence>
<dbReference type="SUPFAM" id="SSF52540">
    <property type="entry name" value="P-loop containing nucleoside triphosphate hydrolases"/>
    <property type="match status" value="1"/>
</dbReference>
<dbReference type="EMBL" id="BDSP01000163">
    <property type="protein sequence ID" value="GAX21363.1"/>
    <property type="molecule type" value="Genomic_DNA"/>
</dbReference>
<dbReference type="GO" id="GO:0005524">
    <property type="term" value="F:ATP binding"/>
    <property type="evidence" value="ECO:0007669"/>
    <property type="project" value="UniProtKB-KW"/>
</dbReference>
<evidence type="ECO:0000256" key="5">
    <source>
        <dbReference type="ARBA" id="ARBA00022776"/>
    </source>
</evidence>
<evidence type="ECO:0000313" key="15">
    <source>
        <dbReference type="EMBL" id="GAX21363.1"/>
    </source>
</evidence>
<evidence type="ECO:0000256" key="13">
    <source>
        <dbReference type="SAM" id="MobiDB-lite"/>
    </source>
</evidence>
<dbReference type="InterPro" id="IPR027120">
    <property type="entry name" value="Smc2_ABC"/>
</dbReference>
<dbReference type="Gene3D" id="3.40.50.300">
    <property type="entry name" value="P-loop containing nucleotide triphosphate hydrolases"/>
    <property type="match status" value="2"/>
</dbReference>
<keyword evidence="6" id="KW-0067">ATP-binding</keyword>
<evidence type="ECO:0000313" key="16">
    <source>
        <dbReference type="Proteomes" id="UP000198406"/>
    </source>
</evidence>
<keyword evidence="16" id="KW-1185">Reference proteome</keyword>
<proteinExistence type="inferred from homology"/>
<dbReference type="InParanoid" id="A0A1Z5K531"/>
<dbReference type="FunCoup" id="A0A1Z5K531">
    <property type="interactions" value="690"/>
</dbReference>
<dbReference type="FunFam" id="3.40.50.300:FF:000278">
    <property type="entry name" value="Structural maintenance of chromosomes 2"/>
    <property type="match status" value="1"/>
</dbReference>
<dbReference type="GO" id="GO:0051301">
    <property type="term" value="P:cell division"/>
    <property type="evidence" value="ECO:0007669"/>
    <property type="project" value="UniProtKB-KW"/>
</dbReference>
<feature type="coiled-coil region" evidence="12">
    <location>
        <begin position="961"/>
        <end position="1024"/>
    </location>
</feature>
<feature type="domain" description="SMC hinge" evidence="14">
    <location>
        <begin position="519"/>
        <end position="641"/>
    </location>
</feature>
<feature type="region of interest" description="Disordered" evidence="13">
    <location>
        <begin position="383"/>
        <end position="411"/>
    </location>
</feature>
<keyword evidence="4" id="KW-0547">Nucleotide-binding</keyword>
<keyword evidence="5" id="KW-0498">Mitosis</keyword>
<keyword evidence="8" id="KW-0226">DNA condensation</keyword>
<dbReference type="InterPro" id="IPR010935">
    <property type="entry name" value="SMC_hinge"/>
</dbReference>
<feature type="coiled-coil region" evidence="12">
    <location>
        <begin position="253"/>
        <end position="316"/>
    </location>
</feature>
<dbReference type="InterPro" id="IPR024704">
    <property type="entry name" value="SMC"/>
</dbReference>
<evidence type="ECO:0000256" key="10">
    <source>
        <dbReference type="ARBA" id="ARBA00023306"/>
    </source>
</evidence>
<feature type="coiled-coil region" evidence="12">
    <location>
        <begin position="414"/>
        <end position="500"/>
    </location>
</feature>
<evidence type="ECO:0000259" key="14">
    <source>
        <dbReference type="SMART" id="SM00968"/>
    </source>
</evidence>
<organism evidence="15 16">
    <name type="scientific">Fistulifera solaris</name>
    <name type="common">Oleaginous diatom</name>
    <dbReference type="NCBI Taxonomy" id="1519565"/>
    <lineage>
        <taxon>Eukaryota</taxon>
        <taxon>Sar</taxon>
        <taxon>Stramenopiles</taxon>
        <taxon>Ochrophyta</taxon>
        <taxon>Bacillariophyta</taxon>
        <taxon>Bacillariophyceae</taxon>
        <taxon>Bacillariophycidae</taxon>
        <taxon>Naviculales</taxon>
        <taxon>Naviculaceae</taxon>
        <taxon>Fistulifera</taxon>
    </lineage>
</organism>
<keyword evidence="10" id="KW-0131">Cell cycle</keyword>
<feature type="region of interest" description="Disordered" evidence="13">
    <location>
        <begin position="1172"/>
        <end position="1215"/>
    </location>
</feature>
<dbReference type="FunFam" id="3.40.50.300:FF:000385">
    <property type="entry name" value="Structural maintenance of chromosomes 2"/>
    <property type="match status" value="1"/>
</dbReference>
<dbReference type="GO" id="GO:0005694">
    <property type="term" value="C:chromosome"/>
    <property type="evidence" value="ECO:0007669"/>
    <property type="project" value="InterPro"/>
</dbReference>
<keyword evidence="9 11" id="KW-0539">Nucleus</keyword>
<gene>
    <name evidence="15" type="ORF">FisN_6Lh071</name>
</gene>
<feature type="coiled-coil region" evidence="12">
    <location>
        <begin position="761"/>
        <end position="908"/>
    </location>
</feature>
<evidence type="ECO:0000256" key="3">
    <source>
        <dbReference type="ARBA" id="ARBA00022618"/>
    </source>
</evidence>
<evidence type="ECO:0000256" key="4">
    <source>
        <dbReference type="ARBA" id="ARBA00022741"/>
    </source>
</evidence>
<comment type="similarity">
    <text evidence="2">Belongs to the SMC family. SMC2 subfamily.</text>
</comment>
<dbReference type="PIRSF" id="PIRSF005719">
    <property type="entry name" value="SMC"/>
    <property type="match status" value="1"/>
</dbReference>
<reference evidence="15 16" key="1">
    <citation type="journal article" date="2015" name="Plant Cell">
        <title>Oil accumulation by the oleaginous diatom Fistulifera solaris as revealed by the genome and transcriptome.</title>
        <authorList>
            <person name="Tanaka T."/>
            <person name="Maeda Y."/>
            <person name="Veluchamy A."/>
            <person name="Tanaka M."/>
            <person name="Abida H."/>
            <person name="Marechal E."/>
            <person name="Bowler C."/>
            <person name="Muto M."/>
            <person name="Sunaga Y."/>
            <person name="Tanaka M."/>
            <person name="Yoshino T."/>
            <person name="Taniguchi T."/>
            <person name="Fukuda Y."/>
            <person name="Nemoto M."/>
            <person name="Matsumoto M."/>
            <person name="Wong P.S."/>
            <person name="Aburatani S."/>
            <person name="Fujibuchi W."/>
        </authorList>
    </citation>
    <scope>NUCLEOTIDE SEQUENCE [LARGE SCALE GENOMIC DNA]</scope>
    <source>
        <strain evidence="15 16">JPCC DA0580</strain>
    </source>
</reference>
<evidence type="ECO:0000256" key="6">
    <source>
        <dbReference type="ARBA" id="ARBA00022840"/>
    </source>
</evidence>
<protein>
    <recommendedName>
        <fullName evidence="11">Structural maintenance of chromosomes protein</fullName>
    </recommendedName>
</protein>
<keyword evidence="7 12" id="KW-0175">Coiled coil</keyword>
<dbReference type="GO" id="GO:0005634">
    <property type="term" value="C:nucleus"/>
    <property type="evidence" value="ECO:0007669"/>
    <property type="project" value="UniProtKB-SubCell"/>
</dbReference>
<dbReference type="Gene3D" id="3.30.70.1620">
    <property type="match status" value="1"/>
</dbReference>
<dbReference type="Gene3D" id="1.20.1060.20">
    <property type="match status" value="1"/>
</dbReference>
<dbReference type="Proteomes" id="UP000198406">
    <property type="component" value="Unassembled WGS sequence"/>
</dbReference>
<evidence type="ECO:0000256" key="7">
    <source>
        <dbReference type="ARBA" id="ARBA00023054"/>
    </source>
</evidence>
<dbReference type="AlphaFoldDB" id="A0A1Z5K531"/>
<dbReference type="InterPro" id="IPR036277">
    <property type="entry name" value="SMC_hinge_sf"/>
</dbReference>
<feature type="compositionally biased region" description="Polar residues" evidence="13">
    <location>
        <begin position="383"/>
        <end position="404"/>
    </location>
</feature>
<dbReference type="PANTHER" id="PTHR43977">
    <property type="entry name" value="STRUCTURAL MAINTENANCE OF CHROMOSOMES PROTEIN 3"/>
    <property type="match status" value="1"/>
</dbReference>
<dbReference type="Pfam" id="PF02463">
    <property type="entry name" value="SMC_N"/>
    <property type="match status" value="1"/>
</dbReference>
<evidence type="ECO:0000256" key="11">
    <source>
        <dbReference type="PIRNR" id="PIRNR005719"/>
    </source>
</evidence>
<keyword evidence="3" id="KW-0132">Cell division</keyword>
<evidence type="ECO:0000256" key="2">
    <source>
        <dbReference type="ARBA" id="ARBA00005231"/>
    </source>
</evidence>
<evidence type="ECO:0000256" key="12">
    <source>
        <dbReference type="SAM" id="Coils"/>
    </source>
</evidence>
<dbReference type="CDD" id="cd03273">
    <property type="entry name" value="ABC_SMC2_euk"/>
    <property type="match status" value="1"/>
</dbReference>
<evidence type="ECO:0000256" key="8">
    <source>
        <dbReference type="ARBA" id="ARBA00023067"/>
    </source>
</evidence>
<dbReference type="SMART" id="SM00968">
    <property type="entry name" value="SMC_hinge"/>
    <property type="match status" value="1"/>
</dbReference>
<sequence length="1215" mass="134523">MFIQEVIIDGFKSYARKTTVEGFDPHFNAITGLNGSGKSNILDAICFVLGITNLSQVRAGNLSELVYKQGQAGVNKATVTIVFNNEDKAASPVGYDQCDNVTVTRQVLLGGKSKYLINGRNAPAGAVQNLFHSVQLNVNNPHFLIMQGRITKVLNMKPAEILGMVEEAAGTRMYETKKGAALKTIEKKQLKLDELNSVLEEEITPTLEKLRGEKVQYLAWSKNASDLERKERFVIASEFYSAQKALEDDMGSERKMEEEVTHLEAEAEILREKIAVKAQEIAAGSAQLQGEFEGDLQEATKREKKLSNELVRITSAWKSAQDTLAKAESDVEAAIGMVLETKESVDAKQREIEGEHARIDGVRKAAVEAETLYRQLTEEYQTMAAGTSSSSEGRSLPEQISQAHSDSKTAGARVEQAKMKIKHLSEELKNVESELSKQKKSATTIEKKFENSKQKVEVLEEQINRLNFSAEEFNAMDQEKLDLEAAITELEEQLDTVSTQLQSRLAFEYEDPVRGFDRSKVKGLIANLVDVKDAKYATALEVVAGGKLFQVVVDEAITGKALLDRGKLTRRVTIIPLDKIRASQLSQSACRTAENIASSMQCAATPAIELVGYDEEVRSAIEYVFGSAIVVDGIKAANKICEVAKTRTVTLEGDIYDPSGTISGGSKNQLGTTLSNLVTLAQCTKLLEEKSQRLAHVSAKVCSLQSASASFEKLSAKFELAKAELEAVKKQMSQTTYGVLVEKRDSMVADIKMAEEECLVMENQEKEKWSLYMQLKEQEIELTQQREQRFADIELAVKTAKVDAAEKQKQAREASSKTQTLELELESLKIELAAAQEAVKIAENILDETSRQESEMQVEVAETQASYEEARSNVAELERRLDDFSSQVAELKDRKAELSKALESATIEAKKLSVSIQQRQKERVGAERVVSNLLKNYAWIESEQGAFGVVGGDYDFNSCDIAQIAAEVKELKEQQDSLGKKINKKVMGMIEKAEGEYTELLRKRRVVENDKKKIQNVIEELDVKKKVELERTWKKVNGDFGSIFSTLLPGASAKLEPPGGMAAWEGLEVKVAFGKVWKESLSELSGGQRSLLALSLILAMLLFKPAPMYILDEVDAALDLSHTQNIGNMLRTHFSQSQFIVVSLKEGMFNNANVIFRTKFVDGVSTVTRTIGTGSSRPRALADAENMEEEERPTRKNTAATVSRRRGKENSSAYL</sequence>
<comment type="caution">
    <text evidence="15">The sequence shown here is derived from an EMBL/GenBank/DDBJ whole genome shotgun (WGS) entry which is preliminary data.</text>
</comment>
<evidence type="ECO:0000256" key="9">
    <source>
        <dbReference type="ARBA" id="ARBA00023242"/>
    </source>
</evidence>
<dbReference type="OrthoDB" id="10255539at2759"/>
<name>A0A1Z5K531_FISSO</name>
<accession>A0A1Z5K531</accession>